<dbReference type="InterPro" id="IPR005631">
    <property type="entry name" value="SDH"/>
</dbReference>
<dbReference type="GO" id="GO:0005759">
    <property type="term" value="C:mitochondrial matrix"/>
    <property type="evidence" value="ECO:0007669"/>
    <property type="project" value="UniProtKB-SubCell"/>
</dbReference>
<proteinExistence type="inferred from homology"/>
<dbReference type="Pfam" id="PF03937">
    <property type="entry name" value="Sdh5"/>
    <property type="match status" value="1"/>
</dbReference>
<keyword evidence="2 4" id="KW-0496">Mitochondrion</keyword>
<dbReference type="KEGG" id="cten:18247803"/>
<dbReference type="AlphaFoldDB" id="G3B981"/>
<dbReference type="eggNOG" id="KOG3326">
    <property type="taxonomic scope" value="Eukaryota"/>
</dbReference>
<dbReference type="GO" id="GO:0034553">
    <property type="term" value="P:mitochondrial respiratory chain complex II assembly"/>
    <property type="evidence" value="ECO:0007669"/>
    <property type="project" value="TreeGrafter"/>
</dbReference>
<comment type="subunit">
    <text evidence="4">Interacts with the flavoprotein subunit within the SDH catalytic dimer.</text>
</comment>
<dbReference type="Proteomes" id="UP000000707">
    <property type="component" value="Unassembled WGS sequence"/>
</dbReference>
<keyword evidence="6" id="KW-1185">Reference proteome</keyword>
<evidence type="ECO:0000256" key="4">
    <source>
        <dbReference type="HAMAP-Rule" id="MF_03057"/>
    </source>
</evidence>
<dbReference type="FunFam" id="1.10.150.250:FF:000002">
    <property type="entry name" value="Succinate dehydrogenase assembly factor 2, mitochondrial"/>
    <property type="match status" value="1"/>
</dbReference>
<dbReference type="InterPro" id="IPR028882">
    <property type="entry name" value="SDHAF2"/>
</dbReference>
<dbReference type="PANTHER" id="PTHR12469:SF2">
    <property type="entry name" value="SUCCINATE DEHYDROGENASE ASSEMBLY FACTOR 2, MITOCHONDRIAL"/>
    <property type="match status" value="1"/>
</dbReference>
<evidence type="ECO:0000256" key="3">
    <source>
        <dbReference type="ARBA" id="ARBA00023186"/>
    </source>
</evidence>
<evidence type="ECO:0000256" key="2">
    <source>
        <dbReference type="ARBA" id="ARBA00023128"/>
    </source>
</evidence>
<dbReference type="SUPFAM" id="SSF109910">
    <property type="entry name" value="YgfY-like"/>
    <property type="match status" value="1"/>
</dbReference>
<dbReference type="EMBL" id="GL996527">
    <property type="protein sequence ID" value="EGV62675.1"/>
    <property type="molecule type" value="Genomic_DNA"/>
</dbReference>
<dbReference type="OrthoDB" id="284292at2759"/>
<accession>G3B981</accession>
<dbReference type="Gene3D" id="1.10.150.250">
    <property type="entry name" value="Flavinator of succinate dehydrogenase"/>
    <property type="match status" value="1"/>
</dbReference>
<dbReference type="GO" id="GO:0006099">
    <property type="term" value="P:tricarboxylic acid cycle"/>
    <property type="evidence" value="ECO:0007669"/>
    <property type="project" value="TreeGrafter"/>
</dbReference>
<sequence>MFRKQVLGSVSRAKQATGYTGSSRSVFARSLNYGKPQNPEYNKEHRMKILPIKRTGEDISTIRARLIYQSRKRGILESDLLLSRFAKKHLNNLNMEELKEYDELLDEPDWDIYYWATENYKVTPLPDKWKDSKILKMLQQDARNEAGEVLRMPDL</sequence>
<dbReference type="STRING" id="590646.G3B981"/>
<dbReference type="GeneID" id="18247803"/>
<name>G3B981_CANTC</name>
<keyword evidence="3 4" id="KW-0143">Chaperone</keyword>
<evidence type="ECO:0000313" key="6">
    <source>
        <dbReference type="Proteomes" id="UP000000707"/>
    </source>
</evidence>
<organism evidence="6">
    <name type="scientific">Candida tenuis (strain ATCC 10573 / BCRC 21748 / CBS 615 / JCM 9827 / NBRC 10315 / NRRL Y-1498 / VKM Y-70)</name>
    <name type="common">Yeast</name>
    <name type="synonym">Yamadazyma tenuis</name>
    <dbReference type="NCBI Taxonomy" id="590646"/>
    <lineage>
        <taxon>Eukaryota</taxon>
        <taxon>Fungi</taxon>
        <taxon>Dikarya</taxon>
        <taxon>Ascomycota</taxon>
        <taxon>Saccharomycotina</taxon>
        <taxon>Pichiomycetes</taxon>
        <taxon>Debaryomycetaceae</taxon>
        <taxon>Yamadazyma</taxon>
    </lineage>
</organism>
<reference evidence="5 6" key="1">
    <citation type="journal article" date="2011" name="Proc. Natl. Acad. Sci. U.S.A.">
        <title>Comparative genomics of xylose-fermenting fungi for enhanced biofuel production.</title>
        <authorList>
            <person name="Wohlbach D.J."/>
            <person name="Kuo A."/>
            <person name="Sato T.K."/>
            <person name="Potts K.M."/>
            <person name="Salamov A.A."/>
            <person name="LaButti K.M."/>
            <person name="Sun H."/>
            <person name="Clum A."/>
            <person name="Pangilinan J.L."/>
            <person name="Lindquist E.A."/>
            <person name="Lucas S."/>
            <person name="Lapidus A."/>
            <person name="Jin M."/>
            <person name="Gunawan C."/>
            <person name="Balan V."/>
            <person name="Dale B.E."/>
            <person name="Jeffries T.W."/>
            <person name="Zinkel R."/>
            <person name="Barry K.W."/>
            <person name="Grigoriev I.V."/>
            <person name="Gasch A.P."/>
        </authorList>
    </citation>
    <scope>NUCLEOTIDE SEQUENCE [LARGE SCALE GENOMIC DNA]</scope>
    <source>
        <strain evidence="5">ATCC 10573</strain>
        <strain evidence="6">ATCC 10573 / BCRC 21748 / CBS 615 / JCM 9827 / NBRC 10315 / NRRL Y-1498 / VKM Y-70</strain>
    </source>
</reference>
<dbReference type="InterPro" id="IPR036714">
    <property type="entry name" value="SDH_sf"/>
</dbReference>
<comment type="function">
    <text evidence="4">Plays an essential role in the assembly of succinate dehydrogenase (SDH), an enzyme complex (also referred to as respiratory complex II) that is a component of both the tricarboxylic acid (TCA) cycle and the mitochondrial electron transport chain, and which couples the oxidation of succinate to fumarate with the reduction of ubiquinone (coenzyme Q) to ubiquinol. Required for flavinylation (covalent attachment of FAD) of the flavoprotein subunit of the SDH catalytic dimer.</text>
</comment>
<evidence type="ECO:0000256" key="1">
    <source>
        <dbReference type="ARBA" id="ARBA00004305"/>
    </source>
</evidence>
<protein>
    <recommendedName>
        <fullName evidence="4">Succinate dehydrogenase assembly factor 2, mitochondrial</fullName>
        <shortName evidence="4">SDH assembly factor 2</shortName>
        <shortName evidence="4">SDHAF2</shortName>
    </recommendedName>
</protein>
<dbReference type="HOGENOM" id="CLU_103054_0_1_1"/>
<dbReference type="EMBL" id="GL996527">
    <property type="protein sequence ID" value="EGV62674.1"/>
    <property type="molecule type" value="Genomic_DNA"/>
</dbReference>
<dbReference type="HAMAP" id="MF_03057">
    <property type="entry name" value="SDHAF2"/>
    <property type="match status" value="1"/>
</dbReference>
<comment type="subcellular location">
    <subcellularLocation>
        <location evidence="1 4">Mitochondrion matrix</location>
    </subcellularLocation>
</comment>
<dbReference type="PANTHER" id="PTHR12469">
    <property type="entry name" value="PROTEIN EMI5 HOMOLOG, MITOCHONDRIAL"/>
    <property type="match status" value="1"/>
</dbReference>
<dbReference type="GO" id="GO:0006121">
    <property type="term" value="P:mitochondrial electron transport, succinate to ubiquinone"/>
    <property type="evidence" value="ECO:0007669"/>
    <property type="project" value="UniProtKB-UniRule"/>
</dbReference>
<comment type="similarity">
    <text evidence="4">Belongs to the SDHAF2 family.</text>
</comment>
<evidence type="ECO:0000313" key="5">
    <source>
        <dbReference type="EMBL" id="EGV62675.1"/>
    </source>
</evidence>
<gene>
    <name evidence="5" type="ORF">CANTEDRAFT_115281</name>
</gene>